<dbReference type="KEGG" id="pda:103704084"/>
<dbReference type="PROSITE" id="PS00518">
    <property type="entry name" value="ZF_RING_1"/>
    <property type="match status" value="1"/>
</dbReference>
<evidence type="ECO:0000259" key="6">
    <source>
        <dbReference type="PROSITE" id="PS50089"/>
    </source>
</evidence>
<feature type="region of interest" description="Disordered" evidence="5">
    <location>
        <begin position="1002"/>
        <end position="1025"/>
    </location>
</feature>
<feature type="compositionally biased region" description="Low complexity" evidence="5">
    <location>
        <begin position="470"/>
        <end position="508"/>
    </location>
</feature>
<feature type="compositionally biased region" description="Basic and acidic residues" evidence="5">
    <location>
        <begin position="1666"/>
        <end position="1682"/>
    </location>
</feature>
<feature type="compositionally biased region" description="Low complexity" evidence="5">
    <location>
        <begin position="697"/>
        <end position="710"/>
    </location>
</feature>
<accession>A0A8B9AAS3</accession>
<feature type="compositionally biased region" description="Polar residues" evidence="5">
    <location>
        <begin position="957"/>
        <end position="966"/>
    </location>
</feature>
<feature type="compositionally biased region" description="Polar residues" evidence="5">
    <location>
        <begin position="626"/>
        <end position="638"/>
    </location>
</feature>
<organism evidence="7 8">
    <name type="scientific">Phoenix dactylifera</name>
    <name type="common">Date palm</name>
    <dbReference type="NCBI Taxonomy" id="42345"/>
    <lineage>
        <taxon>Eukaryota</taxon>
        <taxon>Viridiplantae</taxon>
        <taxon>Streptophyta</taxon>
        <taxon>Embryophyta</taxon>
        <taxon>Tracheophyta</taxon>
        <taxon>Spermatophyta</taxon>
        <taxon>Magnoliopsida</taxon>
        <taxon>Liliopsida</taxon>
        <taxon>Arecaceae</taxon>
        <taxon>Coryphoideae</taxon>
        <taxon>Phoeniceae</taxon>
        <taxon>Phoenix</taxon>
    </lineage>
</organism>
<feature type="compositionally biased region" description="Low complexity" evidence="5">
    <location>
        <begin position="1014"/>
        <end position="1023"/>
    </location>
</feature>
<dbReference type="GeneID" id="103704084"/>
<feature type="region of interest" description="Disordered" evidence="5">
    <location>
        <begin position="942"/>
        <end position="989"/>
    </location>
</feature>
<feature type="region of interest" description="Disordered" evidence="5">
    <location>
        <begin position="828"/>
        <end position="905"/>
    </location>
</feature>
<feature type="compositionally biased region" description="Low complexity" evidence="5">
    <location>
        <begin position="585"/>
        <end position="597"/>
    </location>
</feature>
<feature type="region of interest" description="Disordered" evidence="5">
    <location>
        <begin position="167"/>
        <end position="199"/>
    </location>
</feature>
<feature type="domain" description="RING-type" evidence="6">
    <location>
        <begin position="20"/>
        <end position="59"/>
    </location>
</feature>
<dbReference type="RefSeq" id="XP_038981023.1">
    <property type="nucleotide sequence ID" value="XM_039125095.1"/>
</dbReference>
<keyword evidence="7" id="KW-1185">Reference proteome</keyword>
<feature type="region of interest" description="Disordered" evidence="5">
    <location>
        <begin position="734"/>
        <end position="761"/>
    </location>
</feature>
<feature type="compositionally biased region" description="Low complexity" evidence="5">
    <location>
        <begin position="299"/>
        <end position="392"/>
    </location>
</feature>
<feature type="region of interest" description="Disordered" evidence="5">
    <location>
        <begin position="1320"/>
        <end position="1363"/>
    </location>
</feature>
<evidence type="ECO:0000256" key="4">
    <source>
        <dbReference type="PROSITE-ProRule" id="PRU00175"/>
    </source>
</evidence>
<dbReference type="InterPro" id="IPR001841">
    <property type="entry name" value="Znf_RING"/>
</dbReference>
<feature type="compositionally biased region" description="Polar residues" evidence="5">
    <location>
        <begin position="558"/>
        <end position="570"/>
    </location>
</feature>
<dbReference type="PANTHER" id="PTHR37393:SF1">
    <property type="entry name" value="AT-RICH INTERACTIVE DOMAIN-CONTAINING PROTEIN 1A-LIKE"/>
    <property type="match status" value="1"/>
</dbReference>
<keyword evidence="3" id="KW-0862">Zinc</keyword>
<feature type="region of interest" description="Disordered" evidence="5">
    <location>
        <begin position="1197"/>
        <end position="1249"/>
    </location>
</feature>
<dbReference type="PANTHER" id="PTHR37393">
    <property type="entry name" value="AT-RICH INTERACTIVE DOMAIN-CONTAINING PROTEIN 1A-LIKE"/>
    <property type="match status" value="1"/>
</dbReference>
<reference evidence="7" key="1">
    <citation type="journal article" date="2019" name="Nat. Commun.">
        <title>Genome-wide association mapping of date palm fruit traits.</title>
        <authorList>
            <person name="Hazzouri K.M."/>
            <person name="Gros-Balthazard M."/>
            <person name="Flowers J.M."/>
            <person name="Copetti D."/>
            <person name="Lemansour A."/>
            <person name="Lebrun M."/>
            <person name="Masmoudi K."/>
            <person name="Ferrand S."/>
            <person name="Dhar M.I."/>
            <person name="Fresquez Z.A."/>
            <person name="Rosas U."/>
            <person name="Zhang J."/>
            <person name="Talag J."/>
            <person name="Lee S."/>
            <person name="Kudrna D."/>
            <person name="Powell R.F."/>
            <person name="Leitch I.J."/>
            <person name="Krueger R.R."/>
            <person name="Wing R.A."/>
            <person name="Amiri K.M.A."/>
            <person name="Purugganan M.D."/>
        </authorList>
    </citation>
    <scope>NUCLEOTIDE SEQUENCE [LARGE SCALE GENOMIC DNA]</scope>
    <source>
        <strain evidence="7">cv. Khalas</strain>
    </source>
</reference>
<evidence type="ECO:0000256" key="3">
    <source>
        <dbReference type="ARBA" id="ARBA00022833"/>
    </source>
</evidence>
<protein>
    <submittedName>
        <fullName evidence="8">Trithorax group protein osa-like isoform X1</fullName>
    </submittedName>
</protein>
<keyword evidence="1" id="KW-0479">Metal-binding</keyword>
<feature type="compositionally biased region" description="Low complexity" evidence="5">
    <location>
        <begin position="400"/>
        <end position="416"/>
    </location>
</feature>
<evidence type="ECO:0000313" key="8">
    <source>
        <dbReference type="RefSeq" id="XP_038981023.1"/>
    </source>
</evidence>
<name>A0A8B9AAS3_PHODC</name>
<feature type="compositionally biased region" description="Pro residues" evidence="5">
    <location>
        <begin position="537"/>
        <end position="549"/>
    </location>
</feature>
<gene>
    <name evidence="8" type="primary">LOC103704084</name>
</gene>
<feature type="region of interest" description="Disordered" evidence="5">
    <location>
        <begin position="1658"/>
        <end position="1682"/>
    </location>
</feature>
<feature type="compositionally biased region" description="Polar residues" evidence="5">
    <location>
        <begin position="734"/>
        <end position="743"/>
    </location>
</feature>
<evidence type="ECO:0000313" key="7">
    <source>
        <dbReference type="Proteomes" id="UP000228380"/>
    </source>
</evidence>
<feature type="compositionally biased region" description="Low complexity" evidence="5">
    <location>
        <begin position="516"/>
        <end position="536"/>
    </location>
</feature>
<feature type="compositionally biased region" description="Basic and acidic residues" evidence="5">
    <location>
        <begin position="942"/>
        <end position="953"/>
    </location>
</feature>
<reference evidence="8" key="2">
    <citation type="submission" date="2025-08" db="UniProtKB">
        <authorList>
            <consortium name="RefSeq"/>
        </authorList>
    </citation>
    <scope>IDENTIFICATION</scope>
    <source>
        <tissue evidence="8">Young leaves</tissue>
    </source>
</reference>
<evidence type="ECO:0000256" key="5">
    <source>
        <dbReference type="SAM" id="MobiDB-lite"/>
    </source>
</evidence>
<feature type="compositionally biased region" description="Low complexity" evidence="5">
    <location>
        <begin position="169"/>
        <end position="199"/>
    </location>
</feature>
<dbReference type="SUPFAM" id="SSF57850">
    <property type="entry name" value="RING/U-box"/>
    <property type="match status" value="1"/>
</dbReference>
<dbReference type="InterPro" id="IPR017907">
    <property type="entry name" value="Znf_RING_CS"/>
</dbReference>
<evidence type="ECO:0000256" key="1">
    <source>
        <dbReference type="ARBA" id="ARBA00022723"/>
    </source>
</evidence>
<sequence length="1682" mass="183755">MGFDNECIQNIQSLPGEYFCPVCRTLIYPNEALQSQCTHLYCKPCLSYIVATTHACPYDGYLVTEADSKPLIESNKSLADTIGNVAVYCLYHRSGCQWQGTLSDSITHCTGCSFGNSPVVCNRCGTQIIHRQVQEHAQICPGLQPQAQQVENAQVQASTVQNQAVNQDTSVAPASTTSTSSTTPASAASTTAATTISSTVTPTTAAAAAPASASAATPATSSQGQTQANATTYPQAVTQAPTPEQWYQQQQLQYQQYYQQYPGYYPYQQQYQQYGQYQPQFYQQYSQPQMLVAPQHATQGQQQPSPYMPQQPHIQHHPQQQAQPQPQAQLQPQPQPQPQAQLQPQPQLQLQPQPQAQLQPQPQTQAQLQPQPQPQAQAQLQPQPQPQLQSQPQPLPQAQPHPQAAQPQLPQQHLPQPQQPHPQLQPHPHAQVPQMQAQQIHVPAQHPHHHPQTTHPQPQPHPQVQPPQQHPGLQQSIPPQQHPQPQMQHPQAHPQGPQHQPYPQPQSQAYLHAHSQPQFQQQPVQLQPHPQSQPNIQPQPQPVLQPQPQYPSARAVTGHQSYPHPQSLQQIPPGAPQQRPLHMHPQQPVQVQNQFPSQQPPQMRPPHGHLSMQVQQQSAMPHPQGPHTNLHPSQQQVHQHPGMRPQGPQQGLPPLQAQSHMHPSLAHQQGMPPPQHLIHPQQPVHPQGPPYIQQSFPAQPHSQQSLPQSQGMPTLPAQAVAGRPAMMVSHGMPQQSFQQSTGGPTKLMQPDMSHKSPSQNHMGRSAAHLAILSELQPGPVQQSQLAHSGSQGTLVPVSSVMRPGISDKAGHASELEAEMVSKIAEGTEANKSDHAQIEASESAEVKIPSSKSAINKDEVIGEGKKDIQPDGDHKNISESARVHGEGLESHAKDEKAEVPEIKLVKKEETTNLPDVGAESSHVLKDVQGDRVIQILEADLKEKSAHVEGRDAHLSLDATETVQSGQVPTEAGRRESLGSVSQKTSQTIVSQGHISGDSAHVQSLQQVSTPGGLDRSQLQQSSRQNAFSANERAFLQPGYHDRNPSQFMGQGPGSGVLQGMPPAGPAPSHERFLHHIPYGHPSNMMDAAQRPPVPHNVPHPGPIQERRFQEPLHPMQAHGIASQIRPHGSNFPETLPHPGQRSAVPEPFQPPPGQQPYGSYHSEVPSAGPPVAGLSTSSARAPTHFGLPQKGFPDQAMTPQGQGQGHMLPPHVGVARPAFPDGRQPEPPFAQSNSVKPNGIPGQRPPIGHVLTEDRFRPFTEERFRLLPEDGTRAAQDERFRPFAMDHGRGIVNRKEFEEDLKQFPRPAHLDGEGALKLDGYISSSRPLPGSDGGPSALPSRPLLPYQSGGPFPTSSLGPEHHGMDIRERHRPVGFPEDLGRKYDPALALPDFRSSVSEFGRRRMDALPPLRSPGREYSGLPSSRFGLGMENFDGRDPRGFSERSKALDPTGSTYHDSKIPIPSAPGSGGLPSHLFKGVPDGHGSHRMEQLGAGYLTGNIRKDLDVPDIPPVNLHTGESLGHGLAGTNRSGEAFGARNLPSLLRGGEPLGQGQFRMGEPTSFGGFSVPGRIRAGDPGFSSSYPMHGFPNEAGHPTSGDMDAFEFPRKRMPGSMGWCRICRIDCETVEGLDMHSQTREHQKMAMDMILCIKQEIAKKQRISEVNMPLEDSNKSRKASFENHGNRQ</sequence>
<proteinExistence type="predicted"/>
<dbReference type="GO" id="GO:0008270">
    <property type="term" value="F:zinc ion binding"/>
    <property type="evidence" value="ECO:0007669"/>
    <property type="project" value="UniProtKB-KW"/>
</dbReference>
<keyword evidence="2 4" id="KW-0863">Zinc-finger</keyword>
<dbReference type="PROSITE" id="PS50089">
    <property type="entry name" value="ZF_RING_2"/>
    <property type="match status" value="1"/>
</dbReference>
<dbReference type="Proteomes" id="UP000228380">
    <property type="component" value="Chromosome 3"/>
</dbReference>
<dbReference type="SUPFAM" id="SSF49599">
    <property type="entry name" value="TRAF domain-like"/>
    <property type="match status" value="1"/>
</dbReference>
<feature type="region of interest" description="Disordered" evidence="5">
    <location>
        <begin position="1126"/>
        <end position="1176"/>
    </location>
</feature>
<evidence type="ECO:0000256" key="2">
    <source>
        <dbReference type="ARBA" id="ARBA00022771"/>
    </source>
</evidence>
<feature type="compositionally biased region" description="Low complexity" evidence="5">
    <location>
        <begin position="426"/>
        <end position="445"/>
    </location>
</feature>
<feature type="compositionally biased region" description="Polar residues" evidence="5">
    <location>
        <begin position="977"/>
        <end position="989"/>
    </location>
</feature>
<dbReference type="InterPro" id="IPR013083">
    <property type="entry name" value="Znf_RING/FYVE/PHD"/>
</dbReference>
<feature type="compositionally biased region" description="Low complexity" evidence="5">
    <location>
        <begin position="676"/>
        <end position="685"/>
    </location>
</feature>
<dbReference type="OrthoDB" id="9049620at2759"/>
<feature type="compositionally biased region" description="Low complexity" evidence="5">
    <location>
        <begin position="645"/>
        <end position="656"/>
    </location>
</feature>
<feature type="compositionally biased region" description="Basic and acidic residues" evidence="5">
    <location>
        <begin position="854"/>
        <end position="905"/>
    </location>
</feature>
<dbReference type="Gene3D" id="3.30.40.10">
    <property type="entry name" value="Zinc/RING finger domain, C3HC4 (zinc finger)"/>
    <property type="match status" value="1"/>
</dbReference>
<feature type="compositionally biased region" description="Pro residues" evidence="5">
    <location>
        <begin position="457"/>
        <end position="469"/>
    </location>
</feature>
<feature type="region of interest" description="Disordered" evidence="5">
    <location>
        <begin position="292"/>
        <end position="715"/>
    </location>
</feature>